<dbReference type="GO" id="GO:0070063">
    <property type="term" value="F:RNA polymerase binding"/>
    <property type="evidence" value="ECO:0007669"/>
    <property type="project" value="InterPro"/>
</dbReference>
<keyword evidence="3 8" id="KW-0805">Transcription regulation</keyword>
<organism evidence="11 12">
    <name type="scientific">Limosilactobacillus gastricus DSM 16045</name>
    <dbReference type="NCBI Taxonomy" id="1423749"/>
    <lineage>
        <taxon>Bacteria</taxon>
        <taxon>Bacillati</taxon>
        <taxon>Bacillota</taxon>
        <taxon>Bacilli</taxon>
        <taxon>Lactobacillales</taxon>
        <taxon>Lactobacillaceae</taxon>
        <taxon>Limosilactobacillus</taxon>
    </lineage>
</organism>
<protein>
    <recommendedName>
        <fullName evidence="2 8">Transcription elongation factor GreA</fullName>
    </recommendedName>
    <alternativeName>
        <fullName evidence="7 8">Transcript cleavage factor GreA</fullName>
    </alternativeName>
</protein>
<evidence type="ECO:0000256" key="2">
    <source>
        <dbReference type="ARBA" id="ARBA00013729"/>
    </source>
</evidence>
<sequence length="157" mass="17862">MPEIYYQLMTITDYQEIESQITKLKSQRPTLVARLKAARALGDLSENTEYSTAKRDLRHIDSRLRFLNKQLKYAKVIEPTDSKIVEIGTKVVLADLSDQEEMIYQVVGRQEADVNQGKISYESPLGSAIMHQSVGKIVTVNAPDFTYQVKIIKIELV</sequence>
<keyword evidence="4 8" id="KW-0238">DNA-binding</keyword>
<dbReference type="GO" id="GO:0003677">
    <property type="term" value="F:DNA binding"/>
    <property type="evidence" value="ECO:0007669"/>
    <property type="project" value="UniProtKB-UniRule"/>
</dbReference>
<evidence type="ECO:0000256" key="3">
    <source>
        <dbReference type="ARBA" id="ARBA00023015"/>
    </source>
</evidence>
<dbReference type="InterPro" id="IPR036953">
    <property type="entry name" value="GreA/GreB_C_sf"/>
</dbReference>
<evidence type="ECO:0000256" key="1">
    <source>
        <dbReference type="ARBA" id="ARBA00008213"/>
    </source>
</evidence>
<dbReference type="PIRSF" id="PIRSF006092">
    <property type="entry name" value="GreA_GreB"/>
    <property type="match status" value="1"/>
</dbReference>
<dbReference type="EMBL" id="AZFN01000022">
    <property type="protein sequence ID" value="KRM00961.1"/>
    <property type="molecule type" value="Genomic_DNA"/>
</dbReference>
<accession>A0A0R1V5Y2</accession>
<evidence type="ECO:0000256" key="4">
    <source>
        <dbReference type="ARBA" id="ARBA00023125"/>
    </source>
</evidence>
<dbReference type="PANTHER" id="PTHR30437:SF4">
    <property type="entry name" value="TRANSCRIPTION ELONGATION FACTOR GREA"/>
    <property type="match status" value="1"/>
</dbReference>
<evidence type="ECO:0000313" key="12">
    <source>
        <dbReference type="Proteomes" id="UP000051739"/>
    </source>
</evidence>
<dbReference type="Pfam" id="PF03449">
    <property type="entry name" value="GreA_GreB_N"/>
    <property type="match status" value="1"/>
</dbReference>
<dbReference type="Proteomes" id="UP000051739">
    <property type="component" value="Unassembled WGS sequence"/>
</dbReference>
<dbReference type="GO" id="GO:0006354">
    <property type="term" value="P:DNA-templated transcription elongation"/>
    <property type="evidence" value="ECO:0007669"/>
    <property type="project" value="TreeGrafter"/>
</dbReference>
<dbReference type="SUPFAM" id="SSF54534">
    <property type="entry name" value="FKBP-like"/>
    <property type="match status" value="1"/>
</dbReference>
<dbReference type="SUPFAM" id="SSF46557">
    <property type="entry name" value="GreA transcript cleavage protein, N-terminal domain"/>
    <property type="match status" value="1"/>
</dbReference>
<dbReference type="AlphaFoldDB" id="A0A0R1V5Y2"/>
<dbReference type="InterPro" id="IPR001437">
    <property type="entry name" value="Tscrpt_elong_fac_GreA/B_C"/>
</dbReference>
<keyword evidence="12" id="KW-1185">Reference proteome</keyword>
<dbReference type="FunFam" id="1.10.287.180:FF:000001">
    <property type="entry name" value="Transcription elongation factor GreA"/>
    <property type="match status" value="1"/>
</dbReference>
<keyword evidence="5 8" id="KW-0804">Transcription</keyword>
<feature type="domain" description="Transcription elongation factor GreA/GreB C-terminal" evidence="9">
    <location>
        <begin position="82"/>
        <end position="155"/>
    </location>
</feature>
<comment type="function">
    <text evidence="6 8">Necessary for efficient RNA polymerase transcription elongation past template-encoded arresting sites. The arresting sites in DNA have the property of trapping a certain fraction of elongating RNA polymerases that pass through, resulting in locked ternary complexes. Cleavage of the nascent transcript by cleavage factors such as GreA or GreB allows the resumption of elongation from the new 3'terminus. GreA releases sequences of 2 to 3 nucleotides.</text>
</comment>
<comment type="similarity">
    <text evidence="1 8">Belongs to the GreA/GreB family.</text>
</comment>
<dbReference type="Gene3D" id="1.10.287.180">
    <property type="entry name" value="Transcription elongation factor, GreA/GreB, N-terminal domain"/>
    <property type="match status" value="1"/>
</dbReference>
<evidence type="ECO:0000259" key="9">
    <source>
        <dbReference type="Pfam" id="PF01272"/>
    </source>
</evidence>
<dbReference type="InterPro" id="IPR028624">
    <property type="entry name" value="Tscrpt_elong_fac_GreA/B"/>
</dbReference>
<dbReference type="RefSeq" id="WP_056937814.1">
    <property type="nucleotide sequence ID" value="NZ_AZFN01000022.1"/>
</dbReference>
<reference evidence="11 12" key="1">
    <citation type="journal article" date="2015" name="Genome Announc.">
        <title>Expanding the biotechnology potential of lactobacilli through comparative genomics of 213 strains and associated genera.</title>
        <authorList>
            <person name="Sun Z."/>
            <person name="Harris H.M."/>
            <person name="McCann A."/>
            <person name="Guo C."/>
            <person name="Argimon S."/>
            <person name="Zhang W."/>
            <person name="Yang X."/>
            <person name="Jeffery I.B."/>
            <person name="Cooney J.C."/>
            <person name="Kagawa T.F."/>
            <person name="Liu W."/>
            <person name="Song Y."/>
            <person name="Salvetti E."/>
            <person name="Wrobel A."/>
            <person name="Rasinkangas P."/>
            <person name="Parkhill J."/>
            <person name="Rea M.C."/>
            <person name="O'Sullivan O."/>
            <person name="Ritari J."/>
            <person name="Douillard F.P."/>
            <person name="Paul Ross R."/>
            <person name="Yang R."/>
            <person name="Briner A.E."/>
            <person name="Felis G.E."/>
            <person name="de Vos W.M."/>
            <person name="Barrangou R."/>
            <person name="Klaenhammer T.R."/>
            <person name="Caufield P.W."/>
            <person name="Cui Y."/>
            <person name="Zhang H."/>
            <person name="O'Toole P.W."/>
        </authorList>
    </citation>
    <scope>NUCLEOTIDE SEQUENCE [LARGE SCALE GENOMIC DNA]</scope>
    <source>
        <strain evidence="11 12">DSM 16045</strain>
    </source>
</reference>
<evidence type="ECO:0000256" key="5">
    <source>
        <dbReference type="ARBA" id="ARBA00023163"/>
    </source>
</evidence>
<dbReference type="HAMAP" id="MF_00105">
    <property type="entry name" value="GreA_GreB"/>
    <property type="match status" value="1"/>
</dbReference>
<evidence type="ECO:0000256" key="7">
    <source>
        <dbReference type="ARBA" id="ARBA00030776"/>
    </source>
</evidence>
<dbReference type="Gene3D" id="3.10.50.30">
    <property type="entry name" value="Transcription elongation factor, GreA/GreB, C-terminal domain"/>
    <property type="match status" value="1"/>
</dbReference>
<dbReference type="NCBIfam" id="NF001263">
    <property type="entry name" value="PRK00226.1-4"/>
    <property type="match status" value="1"/>
</dbReference>
<keyword evidence="11" id="KW-0648">Protein biosynthesis</keyword>
<dbReference type="GO" id="GO:0003746">
    <property type="term" value="F:translation elongation factor activity"/>
    <property type="evidence" value="ECO:0007669"/>
    <property type="project" value="UniProtKB-KW"/>
</dbReference>
<gene>
    <name evidence="8" type="primary">greA</name>
    <name evidence="11" type="ORF">FC60_GL000909</name>
</gene>
<proteinExistence type="inferred from homology"/>
<dbReference type="InterPro" id="IPR036805">
    <property type="entry name" value="Tscrpt_elong_fac_GreA/B_N_sf"/>
</dbReference>
<dbReference type="PATRIC" id="fig|1423749.3.peg.918"/>
<evidence type="ECO:0000256" key="6">
    <source>
        <dbReference type="ARBA" id="ARBA00024916"/>
    </source>
</evidence>
<evidence type="ECO:0000256" key="8">
    <source>
        <dbReference type="HAMAP-Rule" id="MF_00105"/>
    </source>
</evidence>
<keyword evidence="11" id="KW-0251">Elongation factor</keyword>
<evidence type="ECO:0000313" key="11">
    <source>
        <dbReference type="EMBL" id="KRM00961.1"/>
    </source>
</evidence>
<dbReference type="PANTHER" id="PTHR30437">
    <property type="entry name" value="TRANSCRIPTION ELONGATION FACTOR GREA"/>
    <property type="match status" value="1"/>
</dbReference>
<evidence type="ECO:0000259" key="10">
    <source>
        <dbReference type="Pfam" id="PF03449"/>
    </source>
</evidence>
<name>A0A0R1V5Y2_9LACO</name>
<dbReference type="Pfam" id="PF01272">
    <property type="entry name" value="GreA_GreB"/>
    <property type="match status" value="1"/>
</dbReference>
<dbReference type="GO" id="GO:0032784">
    <property type="term" value="P:regulation of DNA-templated transcription elongation"/>
    <property type="evidence" value="ECO:0007669"/>
    <property type="project" value="UniProtKB-UniRule"/>
</dbReference>
<feature type="domain" description="Transcription elongation factor GreA/GreB N-terminal" evidence="10">
    <location>
        <begin position="8"/>
        <end position="76"/>
    </location>
</feature>
<comment type="caution">
    <text evidence="11">The sequence shown here is derived from an EMBL/GenBank/DDBJ whole genome shotgun (WGS) entry which is preliminary data.</text>
</comment>
<dbReference type="InterPro" id="IPR022691">
    <property type="entry name" value="Tscrpt_elong_fac_GreA/B_N"/>
</dbReference>
<dbReference type="InterPro" id="IPR023459">
    <property type="entry name" value="Tscrpt_elong_fac_GreA/B_fam"/>
</dbReference>